<feature type="compositionally biased region" description="Basic residues" evidence="2">
    <location>
        <begin position="28"/>
        <end position="39"/>
    </location>
</feature>
<dbReference type="Proteomes" id="UP000593564">
    <property type="component" value="Unassembled WGS sequence"/>
</dbReference>
<feature type="domain" description="HMA" evidence="3">
    <location>
        <begin position="211"/>
        <end position="277"/>
    </location>
</feature>
<feature type="region of interest" description="Disordered" evidence="2">
    <location>
        <begin position="274"/>
        <end position="293"/>
    </location>
</feature>
<reference evidence="5" key="1">
    <citation type="journal article" date="2020" name="Nat. Commun.">
        <title>Genome assembly of wild tea tree DASZ reveals pedigree and selection history of tea varieties.</title>
        <authorList>
            <person name="Zhang W."/>
            <person name="Zhang Y."/>
            <person name="Qiu H."/>
            <person name="Guo Y."/>
            <person name="Wan H."/>
            <person name="Zhang X."/>
            <person name="Scossa F."/>
            <person name="Alseekh S."/>
            <person name="Zhang Q."/>
            <person name="Wang P."/>
            <person name="Xu L."/>
            <person name="Schmidt M.H."/>
            <person name="Jia X."/>
            <person name="Li D."/>
            <person name="Zhu A."/>
            <person name="Guo F."/>
            <person name="Chen W."/>
            <person name="Ni D."/>
            <person name="Usadel B."/>
            <person name="Fernie A.R."/>
            <person name="Wen W."/>
        </authorList>
    </citation>
    <scope>NUCLEOTIDE SEQUENCE [LARGE SCALE GENOMIC DNA]</scope>
    <source>
        <strain evidence="5">cv. G240</strain>
    </source>
</reference>
<comment type="caution">
    <text evidence="4">The sequence shown here is derived from an EMBL/GenBank/DDBJ whole genome shotgun (WGS) entry which is preliminary data.</text>
</comment>
<evidence type="ECO:0000256" key="1">
    <source>
        <dbReference type="ARBA" id="ARBA00004170"/>
    </source>
</evidence>
<feature type="region of interest" description="Disordered" evidence="2">
    <location>
        <begin position="121"/>
        <end position="212"/>
    </location>
</feature>
<evidence type="ECO:0000256" key="2">
    <source>
        <dbReference type="SAM" id="MobiDB-lite"/>
    </source>
</evidence>
<organism evidence="4 5">
    <name type="scientific">Camellia sinensis</name>
    <name type="common">Tea plant</name>
    <name type="synonym">Thea sinensis</name>
    <dbReference type="NCBI Taxonomy" id="4442"/>
    <lineage>
        <taxon>Eukaryota</taxon>
        <taxon>Viridiplantae</taxon>
        <taxon>Streptophyta</taxon>
        <taxon>Embryophyta</taxon>
        <taxon>Tracheophyta</taxon>
        <taxon>Spermatophyta</taxon>
        <taxon>Magnoliopsida</taxon>
        <taxon>eudicotyledons</taxon>
        <taxon>Gunneridae</taxon>
        <taxon>Pentapetalae</taxon>
        <taxon>asterids</taxon>
        <taxon>Ericales</taxon>
        <taxon>Theaceae</taxon>
        <taxon>Camellia</taxon>
    </lineage>
</organism>
<evidence type="ECO:0000259" key="3">
    <source>
        <dbReference type="PROSITE" id="PS50846"/>
    </source>
</evidence>
<name>A0A7J7HU66_CAMSI</name>
<dbReference type="GO" id="GO:0009626">
    <property type="term" value="P:plant-type hypersensitive response"/>
    <property type="evidence" value="ECO:0007669"/>
    <property type="project" value="UniProtKB-KW"/>
</dbReference>
<dbReference type="InterPro" id="IPR044526">
    <property type="entry name" value="NAKR1-3"/>
</dbReference>
<feature type="compositionally biased region" description="Polar residues" evidence="2">
    <location>
        <begin position="177"/>
        <end position="206"/>
    </location>
</feature>
<accession>A0A7J7HU66</accession>
<protein>
    <recommendedName>
        <fullName evidence="3">HMA domain-containing protein</fullName>
    </recommendedName>
</protein>
<dbReference type="Pfam" id="PF00403">
    <property type="entry name" value="HMA"/>
    <property type="match status" value="1"/>
</dbReference>
<dbReference type="InterPro" id="IPR036163">
    <property type="entry name" value="HMA_dom_sf"/>
</dbReference>
<gene>
    <name evidence="4" type="ORF">HYC85_008803</name>
</gene>
<evidence type="ECO:0000313" key="4">
    <source>
        <dbReference type="EMBL" id="KAF5955947.1"/>
    </source>
</evidence>
<dbReference type="GO" id="GO:0046872">
    <property type="term" value="F:metal ion binding"/>
    <property type="evidence" value="ECO:0007669"/>
    <property type="project" value="InterPro"/>
</dbReference>
<reference evidence="4 5" key="2">
    <citation type="submission" date="2020-07" db="EMBL/GenBank/DDBJ databases">
        <title>Genome assembly of wild tea tree DASZ reveals pedigree and selection history of tea varieties.</title>
        <authorList>
            <person name="Zhang W."/>
        </authorList>
    </citation>
    <scope>NUCLEOTIDE SEQUENCE [LARGE SCALE GENOMIC DNA]</scope>
    <source>
        <strain evidence="5">cv. G240</strain>
        <tissue evidence="4">Leaf</tissue>
    </source>
</reference>
<sequence length="293" mass="31652">MKRMDLFCASPASTAICSSLDQRSVIRHGTRPISRHSHHVSGGDRRRGLIPPVPCTSQLPIDPKPYYQRTRKSSAKQSDINELTSPPGSSRYLLSDTPFFNVVSDSDHVKALVLPRQSLTPRHLSANDSPSIKSSSTRRLSSANDSPSLKSSSTRHLSNANDSPSLKSSSTRHLSSANDSPSIKSSSTRHLSSANDSPSLKPSSTHSHSRDKVVELRVSIHCKGCEGKVRKHISRMEGVTSFSIDLASKKVTIIGDVTPLGVLTSISRVKNAQFWPSPTSSSSPSSPTVTLSH</sequence>
<feature type="compositionally biased region" description="Low complexity" evidence="2">
    <location>
        <begin position="276"/>
        <end position="293"/>
    </location>
</feature>
<keyword evidence="5" id="KW-1185">Reference proteome</keyword>
<dbReference type="PANTHER" id="PTHR46119:SF12">
    <property type="entry name" value="PROTEIN SODIUM POTASSIUM ROOT DEFECTIVE 3"/>
    <property type="match status" value="1"/>
</dbReference>
<feature type="region of interest" description="Disordered" evidence="2">
    <location>
        <begin position="28"/>
        <end position="89"/>
    </location>
</feature>
<dbReference type="InterPro" id="IPR006121">
    <property type="entry name" value="HMA_dom"/>
</dbReference>
<dbReference type="CDD" id="cd00371">
    <property type="entry name" value="HMA"/>
    <property type="match status" value="1"/>
</dbReference>
<feature type="compositionally biased region" description="Low complexity" evidence="2">
    <location>
        <begin position="163"/>
        <end position="176"/>
    </location>
</feature>
<feature type="compositionally biased region" description="Polar residues" evidence="2">
    <location>
        <begin position="75"/>
        <end position="88"/>
    </location>
</feature>
<proteinExistence type="predicted"/>
<dbReference type="SUPFAM" id="SSF55008">
    <property type="entry name" value="HMA, heavy metal-associated domain"/>
    <property type="match status" value="1"/>
</dbReference>
<feature type="compositionally biased region" description="Polar residues" evidence="2">
    <location>
        <begin position="147"/>
        <end position="162"/>
    </location>
</feature>
<dbReference type="Gene3D" id="3.30.70.100">
    <property type="match status" value="1"/>
</dbReference>
<feature type="compositionally biased region" description="Low complexity" evidence="2">
    <location>
        <begin position="129"/>
        <end position="146"/>
    </location>
</feature>
<dbReference type="EMBL" id="JACBKZ010000003">
    <property type="protein sequence ID" value="KAF5955947.1"/>
    <property type="molecule type" value="Genomic_DNA"/>
</dbReference>
<evidence type="ECO:0000313" key="5">
    <source>
        <dbReference type="Proteomes" id="UP000593564"/>
    </source>
</evidence>
<comment type="subcellular location">
    <subcellularLocation>
        <location evidence="1">Membrane</location>
        <topology evidence="1">Peripheral membrane protein</topology>
    </subcellularLocation>
</comment>
<dbReference type="AlphaFoldDB" id="A0A7J7HU66"/>
<dbReference type="PANTHER" id="PTHR46119">
    <property type="entry name" value="OS08G0405700 PROTEIN"/>
    <property type="match status" value="1"/>
</dbReference>
<dbReference type="GO" id="GO:0016020">
    <property type="term" value="C:membrane"/>
    <property type="evidence" value="ECO:0007669"/>
    <property type="project" value="UniProtKB-SubCell"/>
</dbReference>
<dbReference type="PROSITE" id="PS50846">
    <property type="entry name" value="HMA_2"/>
    <property type="match status" value="1"/>
</dbReference>